<dbReference type="InterPro" id="IPR042185">
    <property type="entry name" value="Serpin_sf_2"/>
</dbReference>
<dbReference type="FunFam" id="2.30.39.10:FF:000001">
    <property type="entry name" value="Serpin family B member 2"/>
    <property type="match status" value="1"/>
</dbReference>
<proteinExistence type="inferred from homology"/>
<dbReference type="Gene3D" id="2.30.39.10">
    <property type="entry name" value="Alpha-1-antitrypsin, domain 1"/>
    <property type="match status" value="1"/>
</dbReference>
<feature type="domain" description="Serpin" evidence="2">
    <location>
        <begin position="39"/>
        <end position="412"/>
    </location>
</feature>
<organism evidence="3 4">
    <name type="scientific">Eubucco bourcierii</name>
    <name type="common">red-headed barbet</name>
    <dbReference type="NCBI Taxonomy" id="91767"/>
    <lineage>
        <taxon>Eukaryota</taxon>
        <taxon>Metazoa</taxon>
        <taxon>Chordata</taxon>
        <taxon>Craniata</taxon>
        <taxon>Vertebrata</taxon>
        <taxon>Euteleostomi</taxon>
        <taxon>Archelosauria</taxon>
        <taxon>Archosauria</taxon>
        <taxon>Dinosauria</taxon>
        <taxon>Saurischia</taxon>
        <taxon>Theropoda</taxon>
        <taxon>Coelurosauria</taxon>
        <taxon>Aves</taxon>
        <taxon>Neognathae</taxon>
        <taxon>Neoaves</taxon>
        <taxon>Telluraves</taxon>
        <taxon>Coraciimorphae</taxon>
        <taxon>Piciformes</taxon>
        <taxon>Ramphastidae</taxon>
        <taxon>Eubucco</taxon>
    </lineage>
</organism>
<dbReference type="GO" id="GO:0005615">
    <property type="term" value="C:extracellular space"/>
    <property type="evidence" value="ECO:0007669"/>
    <property type="project" value="InterPro"/>
</dbReference>
<dbReference type="EMBL" id="VWZE01021058">
    <property type="protein sequence ID" value="NXF95864.1"/>
    <property type="molecule type" value="Genomic_DNA"/>
</dbReference>
<evidence type="ECO:0000259" key="2">
    <source>
        <dbReference type="SMART" id="SM00093"/>
    </source>
</evidence>
<dbReference type="AlphaFoldDB" id="A0A7K8XYP3"/>
<dbReference type="Proteomes" id="UP000583613">
    <property type="component" value="Unassembled WGS sequence"/>
</dbReference>
<name>A0A7K8XYP3_9PICI</name>
<gene>
    <name evidence="3" type="primary">Serpinb14</name>
    <name evidence="3" type="ORF">EUBBOU_R04645</name>
</gene>
<dbReference type="PANTHER" id="PTHR11461:SF186">
    <property type="entry name" value="SERPIN B4"/>
    <property type="match status" value="1"/>
</dbReference>
<comment type="caution">
    <text evidence="3">The sequence shown here is derived from an EMBL/GenBank/DDBJ whole genome shotgun (WGS) entry which is preliminary data.</text>
</comment>
<comment type="similarity">
    <text evidence="1">Belongs to the serpin family. Ov-serpin subfamily.</text>
</comment>
<dbReference type="PANTHER" id="PTHR11461">
    <property type="entry name" value="SERINE PROTEASE INHIBITOR, SERPIN"/>
    <property type="match status" value="1"/>
</dbReference>
<keyword evidence="4" id="KW-1185">Reference proteome</keyword>
<dbReference type="InterPro" id="IPR042178">
    <property type="entry name" value="Serpin_sf_1"/>
</dbReference>
<protein>
    <submittedName>
        <fullName evidence="3">OVAL protein</fullName>
    </submittedName>
</protein>
<feature type="non-terminal residue" evidence="3">
    <location>
        <position position="1"/>
    </location>
</feature>
<dbReference type="Gene3D" id="3.30.497.10">
    <property type="entry name" value="Antithrombin, subunit I, domain 2"/>
    <property type="match status" value="1"/>
</dbReference>
<evidence type="ECO:0000313" key="3">
    <source>
        <dbReference type="EMBL" id="NXF95864.1"/>
    </source>
</evidence>
<dbReference type="SMART" id="SM00093">
    <property type="entry name" value="SERPIN"/>
    <property type="match status" value="1"/>
</dbReference>
<dbReference type="PRINTS" id="PR00676">
    <property type="entry name" value="MASPIN"/>
</dbReference>
<dbReference type="InterPro" id="IPR036186">
    <property type="entry name" value="Serpin_sf"/>
</dbReference>
<dbReference type="InterPro" id="IPR023796">
    <property type="entry name" value="Serpin_dom"/>
</dbReference>
<reference evidence="3 4" key="1">
    <citation type="submission" date="2019-09" db="EMBL/GenBank/DDBJ databases">
        <title>Bird 10,000 Genomes (B10K) Project - Family phase.</title>
        <authorList>
            <person name="Zhang G."/>
        </authorList>
    </citation>
    <scope>NUCLEOTIDE SEQUENCE [LARGE SCALE GENOMIC DNA]</scope>
    <source>
        <strain evidence="3">B10K-DU-001-04</strain>
        <tissue evidence="3">Muscle</tissue>
    </source>
</reference>
<sequence>LYICMVFHHYVVIVLLLFAVGNTSFSMGSIGAASTEFGLDVFKELKVQHVNENILVSPLTIISALSMVYIGSRENTRAQIDEVVPFDKIKGFRETIESQCSTSGSFHFSLKDLFSKIIKRSDNYSLSFASRLYAEESYPILPEYLKCVKDLYKDGVESIRFQRAADEARENINSWVESQTSGVIKNFLPPNFVDDETEAILVNAIYFKGLWEKAFKDEDIQTVPFRMTEQESKPVQMMYQTGSFKVVKVAAEKVKILELPYTSGQLSMLILLPDDVSGLEQLESAITSKKLMEWTSPDIMEERKVKVYLPRMKIEEKYNLTSVLEALGITDLFSSAANLSGISSAERLKISEAVHEAFVEIYGEGKEVVGSTGAETNDTSVPEEFKADHPFLFLIKHIPTKSTLFFGRCFSP</sequence>
<dbReference type="OrthoDB" id="671595at2759"/>
<feature type="non-terminal residue" evidence="3">
    <location>
        <position position="412"/>
    </location>
</feature>
<dbReference type="GO" id="GO:0004867">
    <property type="term" value="F:serine-type endopeptidase inhibitor activity"/>
    <property type="evidence" value="ECO:0007669"/>
    <property type="project" value="InterPro"/>
</dbReference>
<dbReference type="InterPro" id="IPR000215">
    <property type="entry name" value="Serpin_fam"/>
</dbReference>
<dbReference type="InterPro" id="IPR000240">
    <property type="entry name" value="Serpin_B9/Maspin"/>
</dbReference>
<dbReference type="InterPro" id="IPR023795">
    <property type="entry name" value="Serpin_CS"/>
</dbReference>
<dbReference type="PROSITE" id="PS00284">
    <property type="entry name" value="SERPIN"/>
    <property type="match status" value="1"/>
</dbReference>
<evidence type="ECO:0000313" key="4">
    <source>
        <dbReference type="Proteomes" id="UP000583613"/>
    </source>
</evidence>
<accession>A0A7K8XYP3</accession>
<dbReference type="Pfam" id="PF00079">
    <property type="entry name" value="Serpin"/>
    <property type="match status" value="1"/>
</dbReference>
<dbReference type="SUPFAM" id="SSF56574">
    <property type="entry name" value="Serpins"/>
    <property type="match status" value="1"/>
</dbReference>
<evidence type="ECO:0000256" key="1">
    <source>
        <dbReference type="ARBA" id="ARBA00006426"/>
    </source>
</evidence>